<dbReference type="InterPro" id="IPR036754">
    <property type="entry name" value="YbaK/aa-tRNA-synt-asso_dom_sf"/>
</dbReference>
<comment type="similarity">
    <text evidence="1">Belongs to the PRORSD1 family.</text>
</comment>
<name>A0A5A5U5E4_LEUCI</name>
<gene>
    <name evidence="4" type="ORF">LCIT_19540</name>
</gene>
<reference evidence="4 5" key="1">
    <citation type="submission" date="2019-04" db="EMBL/GenBank/DDBJ databases">
        <title>A pseudo-fructophilic Leuconostoc citreum strain F192-5 isolated from peel of satsuma mandarin: the first report for isolation and characterization of strain-dependent fructophilic-like characteristics.</title>
        <authorList>
            <person name="Maeno S."/>
            <person name="Tanizawa Y."/>
            <person name="Kajikawa A."/>
            <person name="Kanesaki Y."/>
            <person name="Kubota E."/>
            <person name="Arita M."/>
            <person name="Leon D."/>
            <person name="Endo A."/>
        </authorList>
    </citation>
    <scope>NUCLEOTIDE SEQUENCE [LARGE SCALE GENOMIC DNA]</scope>
    <source>
        <strain evidence="4 5">F192-5</strain>
    </source>
</reference>
<dbReference type="InterPro" id="IPR040285">
    <property type="entry name" value="ProX/PRXD1"/>
</dbReference>
<dbReference type="PANTHER" id="PTHR31423">
    <property type="entry name" value="YBAK DOMAIN-CONTAINING PROTEIN"/>
    <property type="match status" value="1"/>
</dbReference>
<sequence length="156" mass="17949">MDIKVKKMFEHYKIKYCLYKHSPIYTIADAQQLPFISDIYEVKNLFLRNQKKTAYYLFSLPVNSSLTLKDIAYITMNKKVSFASDQDLMNILSVSSGSVSILNALNDDNKSVEYYISNDILTENNVAYHPNQNNETVVFNGSEITKILDGYKLHVL</sequence>
<protein>
    <submittedName>
        <fullName evidence="4">Prolyl-tRNA editing protein proX</fullName>
    </submittedName>
</protein>
<dbReference type="InterPro" id="IPR007214">
    <property type="entry name" value="YbaK/aa-tRNA-synth-assoc-dom"/>
</dbReference>
<dbReference type="GO" id="GO:0002161">
    <property type="term" value="F:aminoacyl-tRNA deacylase activity"/>
    <property type="evidence" value="ECO:0007669"/>
    <property type="project" value="InterPro"/>
</dbReference>
<dbReference type="Pfam" id="PF04073">
    <property type="entry name" value="tRNA_edit"/>
    <property type="match status" value="1"/>
</dbReference>
<keyword evidence="2" id="KW-0648">Protein biosynthesis</keyword>
<dbReference type="EMBL" id="BJJW01000024">
    <property type="protein sequence ID" value="GDZ84712.1"/>
    <property type="molecule type" value="Genomic_DNA"/>
</dbReference>
<dbReference type="Gene3D" id="3.90.960.10">
    <property type="entry name" value="YbaK/aminoacyl-tRNA synthetase-associated domain"/>
    <property type="match status" value="1"/>
</dbReference>
<evidence type="ECO:0000256" key="2">
    <source>
        <dbReference type="ARBA" id="ARBA00022917"/>
    </source>
</evidence>
<evidence type="ECO:0000256" key="1">
    <source>
        <dbReference type="ARBA" id="ARBA00010201"/>
    </source>
</evidence>
<dbReference type="RefSeq" id="WP_085699830.1">
    <property type="nucleotide sequence ID" value="NZ_BJJW01000024.1"/>
</dbReference>
<comment type="caution">
    <text evidence="4">The sequence shown here is derived from an EMBL/GenBank/DDBJ whole genome shotgun (WGS) entry which is preliminary data.</text>
</comment>
<dbReference type="SUPFAM" id="SSF55826">
    <property type="entry name" value="YbaK/ProRS associated domain"/>
    <property type="match status" value="1"/>
</dbReference>
<feature type="domain" description="YbaK/aminoacyl-tRNA synthetase-associated" evidence="3">
    <location>
        <begin position="21"/>
        <end position="145"/>
    </location>
</feature>
<proteinExistence type="inferred from homology"/>
<evidence type="ECO:0000313" key="4">
    <source>
        <dbReference type="EMBL" id="GDZ84712.1"/>
    </source>
</evidence>
<evidence type="ECO:0000313" key="5">
    <source>
        <dbReference type="Proteomes" id="UP000323274"/>
    </source>
</evidence>
<evidence type="ECO:0000259" key="3">
    <source>
        <dbReference type="Pfam" id="PF04073"/>
    </source>
</evidence>
<dbReference type="AlphaFoldDB" id="A0A5A5U5E4"/>
<accession>A0A5A5U5E4</accession>
<dbReference type="Proteomes" id="UP000323274">
    <property type="component" value="Unassembled WGS sequence"/>
</dbReference>
<dbReference type="PANTHER" id="PTHR31423:SF3">
    <property type="entry name" value="PROLYL-TRNA SYNTHETASE ASSOCIATED DOMAIN-CONTAINING PROTEIN 1-RELATED"/>
    <property type="match status" value="1"/>
</dbReference>
<dbReference type="GO" id="GO:0006412">
    <property type="term" value="P:translation"/>
    <property type="evidence" value="ECO:0007669"/>
    <property type="project" value="UniProtKB-KW"/>
</dbReference>
<organism evidence="4 5">
    <name type="scientific">Leuconostoc citreum</name>
    <dbReference type="NCBI Taxonomy" id="33964"/>
    <lineage>
        <taxon>Bacteria</taxon>
        <taxon>Bacillati</taxon>
        <taxon>Bacillota</taxon>
        <taxon>Bacilli</taxon>
        <taxon>Lactobacillales</taxon>
        <taxon>Lactobacillaceae</taxon>
        <taxon>Leuconostoc</taxon>
    </lineage>
</organism>